<protein>
    <submittedName>
        <fullName evidence="2">Uncharacterized protein</fullName>
    </submittedName>
</protein>
<dbReference type="AlphaFoldDB" id="A0A6J5TYQ0"/>
<proteinExistence type="predicted"/>
<sequence length="81" mass="8641">MKTTSISQSDSEYEQSSPTFDEESSDDKHGTECDEGSDSKVPVDNGMVVEDGPTRGANLEVPADDVMATKNNPNEDADASQ</sequence>
<organism evidence="2 3">
    <name type="scientific">Prunus armeniaca</name>
    <name type="common">Apricot</name>
    <name type="synonym">Armeniaca vulgaris</name>
    <dbReference type="NCBI Taxonomy" id="36596"/>
    <lineage>
        <taxon>Eukaryota</taxon>
        <taxon>Viridiplantae</taxon>
        <taxon>Streptophyta</taxon>
        <taxon>Embryophyta</taxon>
        <taxon>Tracheophyta</taxon>
        <taxon>Spermatophyta</taxon>
        <taxon>Magnoliopsida</taxon>
        <taxon>eudicotyledons</taxon>
        <taxon>Gunneridae</taxon>
        <taxon>Pentapetalae</taxon>
        <taxon>rosids</taxon>
        <taxon>fabids</taxon>
        <taxon>Rosales</taxon>
        <taxon>Rosaceae</taxon>
        <taxon>Amygdaloideae</taxon>
        <taxon>Amygdaleae</taxon>
        <taxon>Prunus</taxon>
    </lineage>
</organism>
<feature type="compositionally biased region" description="Polar residues" evidence="1">
    <location>
        <begin position="1"/>
        <end position="19"/>
    </location>
</feature>
<evidence type="ECO:0000256" key="1">
    <source>
        <dbReference type="SAM" id="MobiDB-lite"/>
    </source>
</evidence>
<dbReference type="Proteomes" id="UP000507222">
    <property type="component" value="Unassembled WGS sequence"/>
</dbReference>
<dbReference type="EMBL" id="CAEKDK010000002">
    <property type="protein sequence ID" value="CAB4268913.1"/>
    <property type="molecule type" value="Genomic_DNA"/>
</dbReference>
<feature type="region of interest" description="Disordered" evidence="1">
    <location>
        <begin position="1"/>
        <end position="81"/>
    </location>
</feature>
<reference evidence="2 3" key="1">
    <citation type="submission" date="2020-05" db="EMBL/GenBank/DDBJ databases">
        <authorList>
            <person name="Campoy J."/>
            <person name="Schneeberger K."/>
            <person name="Spophaly S."/>
        </authorList>
    </citation>
    <scope>NUCLEOTIDE SEQUENCE [LARGE SCALE GENOMIC DNA]</scope>
    <source>
        <strain evidence="2">PruArmRojPasFocal</strain>
    </source>
</reference>
<gene>
    <name evidence="2" type="ORF">CURHAP_LOCUS13640</name>
</gene>
<evidence type="ECO:0000313" key="3">
    <source>
        <dbReference type="Proteomes" id="UP000507222"/>
    </source>
</evidence>
<accession>A0A6J5TYQ0</accession>
<name>A0A6J5TYQ0_PRUAR</name>
<evidence type="ECO:0000313" key="2">
    <source>
        <dbReference type="EMBL" id="CAB4268913.1"/>
    </source>
</evidence>